<feature type="transmembrane region" description="Helical" evidence="1">
    <location>
        <begin position="20"/>
        <end position="41"/>
    </location>
</feature>
<gene>
    <name evidence="2" type="ORF">D0Y65_007778</name>
</gene>
<keyword evidence="3" id="KW-1185">Reference proteome</keyword>
<evidence type="ECO:0000313" key="3">
    <source>
        <dbReference type="Proteomes" id="UP000289340"/>
    </source>
</evidence>
<dbReference type="EMBL" id="QZWG01000003">
    <property type="protein sequence ID" value="RZC21702.1"/>
    <property type="molecule type" value="Genomic_DNA"/>
</dbReference>
<sequence length="133" mass="13880">MFETPPRGSQLTWDLVGQGVLGLVDLVGVLGLVDLVGVLVVEDLAGQDGVLGLVGQAGVQAWVDLASLGLADLASLGLMGFLVDVQMVYAALYLHASTACAVVGFSEIVLVVQAWHLLSDNRNIITVIIINLD</sequence>
<protein>
    <submittedName>
        <fullName evidence="2">Protein NETWORKED 3A isoform C</fullName>
    </submittedName>
</protein>
<name>A0A445LEW4_GLYSO</name>
<evidence type="ECO:0000313" key="2">
    <source>
        <dbReference type="EMBL" id="RZC21702.1"/>
    </source>
</evidence>
<evidence type="ECO:0000256" key="1">
    <source>
        <dbReference type="SAM" id="Phobius"/>
    </source>
</evidence>
<organism evidence="2 3">
    <name type="scientific">Glycine soja</name>
    <name type="common">Wild soybean</name>
    <dbReference type="NCBI Taxonomy" id="3848"/>
    <lineage>
        <taxon>Eukaryota</taxon>
        <taxon>Viridiplantae</taxon>
        <taxon>Streptophyta</taxon>
        <taxon>Embryophyta</taxon>
        <taxon>Tracheophyta</taxon>
        <taxon>Spermatophyta</taxon>
        <taxon>Magnoliopsida</taxon>
        <taxon>eudicotyledons</taxon>
        <taxon>Gunneridae</taxon>
        <taxon>Pentapetalae</taxon>
        <taxon>rosids</taxon>
        <taxon>fabids</taxon>
        <taxon>Fabales</taxon>
        <taxon>Fabaceae</taxon>
        <taxon>Papilionoideae</taxon>
        <taxon>50 kb inversion clade</taxon>
        <taxon>NPAAA clade</taxon>
        <taxon>indigoferoid/millettioid clade</taxon>
        <taxon>Phaseoleae</taxon>
        <taxon>Glycine</taxon>
        <taxon>Glycine subgen. Soja</taxon>
    </lineage>
</organism>
<feature type="transmembrane region" description="Helical" evidence="1">
    <location>
        <begin position="62"/>
        <end position="83"/>
    </location>
</feature>
<proteinExistence type="predicted"/>
<comment type="caution">
    <text evidence="2">The sequence shown here is derived from an EMBL/GenBank/DDBJ whole genome shotgun (WGS) entry which is preliminary data.</text>
</comment>
<keyword evidence="1" id="KW-1133">Transmembrane helix</keyword>
<accession>A0A445LEW4</accession>
<keyword evidence="1" id="KW-0472">Membrane</keyword>
<feature type="transmembrane region" description="Helical" evidence="1">
    <location>
        <begin position="89"/>
        <end position="112"/>
    </location>
</feature>
<keyword evidence="1" id="KW-0812">Transmembrane</keyword>
<dbReference type="AlphaFoldDB" id="A0A445LEW4"/>
<dbReference type="Proteomes" id="UP000289340">
    <property type="component" value="Chromosome 3"/>
</dbReference>
<reference evidence="2 3" key="1">
    <citation type="submission" date="2018-09" db="EMBL/GenBank/DDBJ databases">
        <title>A high-quality reference genome of wild soybean provides a powerful tool to mine soybean genomes.</title>
        <authorList>
            <person name="Xie M."/>
            <person name="Chung C.Y.L."/>
            <person name="Li M.-W."/>
            <person name="Wong F.-L."/>
            <person name="Chan T.-F."/>
            <person name="Lam H.-M."/>
        </authorList>
    </citation>
    <scope>NUCLEOTIDE SEQUENCE [LARGE SCALE GENOMIC DNA]</scope>
    <source>
        <strain evidence="3">cv. W05</strain>
        <tissue evidence="2">Hypocotyl of etiolated seedlings</tissue>
    </source>
</reference>